<gene>
    <name evidence="4" type="ORF">ATEG_01816</name>
</gene>
<feature type="domain" description="Inhibitor of growth protein N-terminal histone-binding" evidence="3">
    <location>
        <begin position="11"/>
        <end position="116"/>
    </location>
</feature>
<dbReference type="GeneID" id="4316342"/>
<dbReference type="PANTHER" id="PTHR10333">
    <property type="entry name" value="INHIBITOR OF GROWTH PROTEIN"/>
    <property type="match status" value="1"/>
</dbReference>
<evidence type="ECO:0000259" key="3">
    <source>
        <dbReference type="SMART" id="SM01408"/>
    </source>
</evidence>
<dbReference type="GO" id="GO:0005634">
    <property type="term" value="C:nucleus"/>
    <property type="evidence" value="ECO:0007669"/>
    <property type="project" value="TreeGrafter"/>
</dbReference>
<feature type="compositionally biased region" description="Acidic residues" evidence="2">
    <location>
        <begin position="352"/>
        <end position="363"/>
    </location>
</feature>
<evidence type="ECO:0000313" key="5">
    <source>
        <dbReference type="Proteomes" id="UP000007963"/>
    </source>
</evidence>
<evidence type="ECO:0000256" key="2">
    <source>
        <dbReference type="SAM" id="MobiDB-lite"/>
    </source>
</evidence>
<dbReference type="GO" id="GO:0006325">
    <property type="term" value="P:chromatin organization"/>
    <property type="evidence" value="ECO:0007669"/>
    <property type="project" value="UniProtKB-KW"/>
</dbReference>
<dbReference type="Pfam" id="PF12998">
    <property type="entry name" value="ING"/>
    <property type="match status" value="1"/>
</dbReference>
<dbReference type="OrthoDB" id="2505961at2759"/>
<dbReference type="Proteomes" id="UP000007963">
    <property type="component" value="Unassembled WGS sequence"/>
</dbReference>
<dbReference type="HOGENOM" id="CLU_377202_0_0_1"/>
<dbReference type="GO" id="GO:0035267">
    <property type="term" value="C:NuA4 histone acetyltransferase complex"/>
    <property type="evidence" value="ECO:0007669"/>
    <property type="project" value="TreeGrafter"/>
</dbReference>
<proteinExistence type="predicted"/>
<name>Q0CWW8_ASPTN</name>
<feature type="region of interest" description="Disordered" evidence="2">
    <location>
        <begin position="192"/>
        <end position="369"/>
    </location>
</feature>
<feature type="compositionally biased region" description="Polar residues" evidence="2">
    <location>
        <begin position="332"/>
        <end position="344"/>
    </location>
</feature>
<dbReference type="InterPro" id="IPR028651">
    <property type="entry name" value="ING_fam"/>
</dbReference>
<organism evidence="4 5">
    <name type="scientific">Aspergillus terreus (strain NIH 2624 / FGSC A1156)</name>
    <dbReference type="NCBI Taxonomy" id="341663"/>
    <lineage>
        <taxon>Eukaryota</taxon>
        <taxon>Fungi</taxon>
        <taxon>Dikarya</taxon>
        <taxon>Ascomycota</taxon>
        <taxon>Pezizomycotina</taxon>
        <taxon>Eurotiomycetes</taxon>
        <taxon>Eurotiomycetidae</taxon>
        <taxon>Eurotiales</taxon>
        <taxon>Aspergillaceae</taxon>
        <taxon>Aspergillus</taxon>
        <taxon>Aspergillus subgen. Circumdati</taxon>
    </lineage>
</organism>
<dbReference type="eggNOG" id="KOG1973">
    <property type="taxonomic scope" value="Eukaryota"/>
</dbReference>
<evidence type="ECO:0000313" key="4">
    <source>
        <dbReference type="EMBL" id="EAU38573.1"/>
    </source>
</evidence>
<dbReference type="AlphaFoldDB" id="Q0CWW8"/>
<dbReference type="InterPro" id="IPR024610">
    <property type="entry name" value="ING_N_histone-binding"/>
</dbReference>
<dbReference type="Gene3D" id="6.10.140.1740">
    <property type="match status" value="1"/>
</dbReference>
<reference evidence="5" key="1">
    <citation type="submission" date="2005-09" db="EMBL/GenBank/DDBJ databases">
        <title>Annotation of the Aspergillus terreus NIH2624 genome.</title>
        <authorList>
            <person name="Birren B.W."/>
            <person name="Lander E.S."/>
            <person name="Galagan J.E."/>
            <person name="Nusbaum C."/>
            <person name="Devon K."/>
            <person name="Henn M."/>
            <person name="Ma L.-J."/>
            <person name="Jaffe D.B."/>
            <person name="Butler J."/>
            <person name="Alvarez P."/>
            <person name="Gnerre S."/>
            <person name="Grabherr M."/>
            <person name="Kleber M."/>
            <person name="Mauceli E.W."/>
            <person name="Brockman W."/>
            <person name="Rounsley S."/>
            <person name="Young S.K."/>
            <person name="LaButti K."/>
            <person name="Pushparaj V."/>
            <person name="DeCaprio D."/>
            <person name="Crawford M."/>
            <person name="Koehrsen M."/>
            <person name="Engels R."/>
            <person name="Montgomery P."/>
            <person name="Pearson M."/>
            <person name="Howarth C."/>
            <person name="Larson L."/>
            <person name="Luoma S."/>
            <person name="White J."/>
            <person name="Alvarado L."/>
            <person name="Kodira C.D."/>
            <person name="Zeng Q."/>
            <person name="Oleary S."/>
            <person name="Yandava C."/>
            <person name="Denning D.W."/>
            <person name="Nierman W.C."/>
            <person name="Milne T."/>
            <person name="Madden K."/>
        </authorList>
    </citation>
    <scope>NUCLEOTIDE SEQUENCE [LARGE SCALE GENOMIC DNA]</scope>
    <source>
        <strain evidence="5">NIH 2624 / FGSC A1156</strain>
    </source>
</reference>
<dbReference type="PANTHER" id="PTHR10333:SF100">
    <property type="entry name" value="CHROMATIN MODIFICATION-RELATED PROTEIN YNG2"/>
    <property type="match status" value="1"/>
</dbReference>
<feature type="region of interest" description="Disordered" evidence="2">
    <location>
        <begin position="124"/>
        <end position="164"/>
    </location>
</feature>
<dbReference type="CDD" id="cd16858">
    <property type="entry name" value="ING_ING3_Yng2p"/>
    <property type="match status" value="1"/>
</dbReference>
<evidence type="ECO:0000256" key="1">
    <source>
        <dbReference type="ARBA" id="ARBA00022853"/>
    </source>
</evidence>
<feature type="compositionally biased region" description="Polar residues" evidence="2">
    <location>
        <begin position="148"/>
        <end position="164"/>
    </location>
</feature>
<dbReference type="VEuPathDB" id="FungiDB:ATEG_01816"/>
<sequence>MAHGAEDCAAVLEQFVHDVANLPAEINHLMEEIQAKDKIIQECRATINSRDSSIQKFIKLNGSLTPNPKEEQYGRAILQNLEKSQQLQDEKIQLSDKACVLLDRQIKKLDIKIRDLVNEGVLSNDPPLPSLFNNKDQYRDPPKIFFPDSTSESPAYSTPLNSTSGNANVIIGATQRLNQSLARNVGAAALTSQATARSSAPATPAGGTGHLQPRQRESSAGAVENKRRRLNTQLGTLPAASSNLRQSSLGPGTPKGGTPASSRAGSAGPRTITTTKKALTKKVAPHQQLKKIKASGGKPGKRSSSASGRIKMTGPKKSPSAAGGDEDEDDSMLSSADVSDSENASDTRRGDDDMEDEEEDEGNEDTKVYCLTREPPRVEILAAFRAHRTAGRTQLEDRTLAAGRLGHSVAHETVGLGVVASRFPRLLRLHLVGVLDGLVTLAVVQGDELLVVAEHLEQLDDALLAEPHSREATLVHGGRDHRHSRVALVATREGQVLLLGRVGLHSNAGAVGGRLHALCAGAAAAAVGRDLEPALPTHGVLDVAGDAVDEVLVEKAVGEPGAAGDVLAGGEPGQHVHLAGGELDIVDALNVVLAFERFETAVEDGLVQVGAVLDQPHPDAGAAGRVDDIVDQAFVGAEALQSDARSETISNFMGRGKETSCLVFPRDDLPCETVIFALEQSEQFLVDESLGALQQKRDVVLWDHVQFQQILLVEEVVGRKALKACIVELRGKLVH</sequence>
<dbReference type="STRING" id="341663.Q0CWW8"/>
<keyword evidence="1" id="KW-0156">Chromatin regulator</keyword>
<accession>Q0CWW8</accession>
<protein>
    <recommendedName>
        <fullName evidence="3">Inhibitor of growth protein N-terminal histone-binding domain-containing protein</fullName>
    </recommendedName>
</protein>
<dbReference type="GO" id="GO:0006355">
    <property type="term" value="P:regulation of DNA-templated transcription"/>
    <property type="evidence" value="ECO:0007669"/>
    <property type="project" value="TreeGrafter"/>
</dbReference>
<dbReference type="SMART" id="SM01408">
    <property type="entry name" value="ING"/>
    <property type="match status" value="1"/>
</dbReference>
<feature type="compositionally biased region" description="Basic residues" evidence="2">
    <location>
        <begin position="278"/>
        <end position="293"/>
    </location>
</feature>
<dbReference type="RefSeq" id="XP_001209181.1">
    <property type="nucleotide sequence ID" value="XM_001209181.1"/>
</dbReference>
<feature type="compositionally biased region" description="Polar residues" evidence="2">
    <location>
        <begin position="231"/>
        <end position="250"/>
    </location>
</feature>
<dbReference type="EMBL" id="CH476595">
    <property type="protein sequence ID" value="EAU38573.1"/>
    <property type="molecule type" value="Genomic_DNA"/>
</dbReference>
<feature type="compositionally biased region" description="Low complexity" evidence="2">
    <location>
        <begin position="194"/>
        <end position="205"/>
    </location>
</feature>